<protein>
    <recommendedName>
        <fullName evidence="3">Reverse transcriptase</fullName>
    </recommendedName>
</protein>
<name>A0ABM2ZBT2_GOSHI</name>
<dbReference type="SUPFAM" id="SSF53098">
    <property type="entry name" value="Ribonuclease H-like"/>
    <property type="match status" value="1"/>
</dbReference>
<gene>
    <name evidence="2" type="primary">LOC121211424</name>
</gene>
<dbReference type="PANTHER" id="PTHR46148:SF44">
    <property type="entry name" value="GAG-POL POLYPROTEIN"/>
    <property type="match status" value="1"/>
</dbReference>
<keyword evidence="1" id="KW-1185">Reference proteome</keyword>
<dbReference type="InterPro" id="IPR012337">
    <property type="entry name" value="RNaseH-like_sf"/>
</dbReference>
<dbReference type="GeneID" id="121211424"/>
<dbReference type="RefSeq" id="XP_040940123.1">
    <property type="nucleotide sequence ID" value="XM_041084189.1"/>
</dbReference>
<proteinExistence type="predicted"/>
<reference evidence="1" key="1">
    <citation type="journal article" date="2020" name="Nat. Genet.">
        <title>Genomic diversifications of five Gossypium allopolyploid species and their impact on cotton improvement.</title>
        <authorList>
            <person name="Chen Z.J."/>
            <person name="Sreedasyam A."/>
            <person name="Ando A."/>
            <person name="Song Q."/>
            <person name="De Santiago L.M."/>
            <person name="Hulse-Kemp A.M."/>
            <person name="Ding M."/>
            <person name="Ye W."/>
            <person name="Kirkbride R.C."/>
            <person name="Jenkins J."/>
            <person name="Plott C."/>
            <person name="Lovell J."/>
            <person name="Lin Y.M."/>
            <person name="Vaughn R."/>
            <person name="Liu B."/>
            <person name="Simpson S."/>
            <person name="Scheffler B.E."/>
            <person name="Wen L."/>
            <person name="Saski C.A."/>
            <person name="Grover C.E."/>
            <person name="Hu G."/>
            <person name="Conover J.L."/>
            <person name="Carlson J.W."/>
            <person name="Shu S."/>
            <person name="Boston L.B."/>
            <person name="Williams M."/>
            <person name="Peterson D.G."/>
            <person name="McGee K."/>
            <person name="Jones D.C."/>
            <person name="Wendel J.F."/>
            <person name="Stelly D.M."/>
            <person name="Grimwood J."/>
            <person name="Schmutz J."/>
        </authorList>
    </citation>
    <scope>NUCLEOTIDE SEQUENCE [LARGE SCALE GENOMIC DNA]</scope>
    <source>
        <strain evidence="1">cv. TM-1</strain>
    </source>
</reference>
<dbReference type="PANTHER" id="PTHR46148">
    <property type="entry name" value="CHROMO DOMAIN-CONTAINING PROTEIN"/>
    <property type="match status" value="1"/>
</dbReference>
<dbReference type="Proteomes" id="UP000818029">
    <property type="component" value="Chromosome A12"/>
</dbReference>
<dbReference type="Gene3D" id="3.30.420.10">
    <property type="entry name" value="Ribonuclease H-like superfamily/Ribonuclease H"/>
    <property type="match status" value="1"/>
</dbReference>
<evidence type="ECO:0000313" key="1">
    <source>
        <dbReference type="Proteomes" id="UP000818029"/>
    </source>
</evidence>
<evidence type="ECO:0000313" key="2">
    <source>
        <dbReference type="RefSeq" id="XP_040940123.1"/>
    </source>
</evidence>
<organism evidence="1 2">
    <name type="scientific">Gossypium hirsutum</name>
    <name type="common">Upland cotton</name>
    <name type="synonym">Gossypium mexicanum</name>
    <dbReference type="NCBI Taxonomy" id="3635"/>
    <lineage>
        <taxon>Eukaryota</taxon>
        <taxon>Viridiplantae</taxon>
        <taxon>Streptophyta</taxon>
        <taxon>Embryophyta</taxon>
        <taxon>Tracheophyta</taxon>
        <taxon>Spermatophyta</taxon>
        <taxon>Magnoliopsida</taxon>
        <taxon>eudicotyledons</taxon>
        <taxon>Gunneridae</taxon>
        <taxon>Pentapetalae</taxon>
        <taxon>rosids</taxon>
        <taxon>malvids</taxon>
        <taxon>Malvales</taxon>
        <taxon>Malvaceae</taxon>
        <taxon>Malvoideae</taxon>
        <taxon>Gossypium</taxon>
    </lineage>
</organism>
<sequence length="312" mass="36850">MGELLKDYDCTIKYHPGRANVLDDMLSRRAMTDLRVMFAQLSLFDDGSLLVELQKVKAEHQLPSGLLQSVKILLWKWKRVTMDFTSGLPLTPTKKDSVWVIKLAKLYIVEIIRLHEVSISIISDRDPRFTSQFWRKLHEALGSRLDFSTAFYPQTDGQSDMVLQILKDTLRSCVIDFRDDKVRVIRDLMKVVFDRQKSYVDLKRKDIEFYVGDFAFLKVSPWKTLKLPLELDRIHDEFHVSMLRRYRSDSTHIDQVEEIEVRPDLTFEEEPIQILNCDVKILRRKSIILVKVLRHNHRTEEATWEPEDSMRQ</sequence>
<evidence type="ECO:0008006" key="3">
    <source>
        <dbReference type="Google" id="ProtNLM"/>
    </source>
</evidence>
<reference evidence="2" key="2">
    <citation type="submission" date="2025-08" db="UniProtKB">
        <authorList>
            <consortium name="RefSeq"/>
        </authorList>
    </citation>
    <scope>IDENTIFICATION</scope>
</reference>
<dbReference type="InterPro" id="IPR036397">
    <property type="entry name" value="RNaseH_sf"/>
</dbReference>
<accession>A0ABM2ZBT2</accession>